<evidence type="ECO:0000256" key="3">
    <source>
        <dbReference type="ARBA" id="ARBA00023065"/>
    </source>
</evidence>
<evidence type="ECO:0000256" key="1">
    <source>
        <dbReference type="ARBA" id="ARBA00005901"/>
    </source>
</evidence>
<name>A0A2T9Y648_9FUNG</name>
<dbReference type="SUPFAM" id="SSF160527">
    <property type="entry name" value="V-type ATPase subunit E-like"/>
    <property type="match status" value="1"/>
</dbReference>
<dbReference type="InterPro" id="IPR002842">
    <property type="entry name" value="ATPase_V1_Esu"/>
</dbReference>
<dbReference type="OrthoDB" id="10263003at2759"/>
<sequence>MSLSRPLNDEEVYTEMKKMIAFIKQEALEKSREIKAKADEEFNIEKAKIVRQESVNIEKLFERKLKQTEFNKKINSSNMINKSRLQLLKQRQEVLNQLFEQAFNKSIDLTKNTEKYQTLLIKLCVQAFEKLSVKTVVVYSLKKDSKIVSKILSKASAQYTKQTGNEISASLNQNHYLEEDCGGGVVVSTKDNKVQVDNSLRARLNICSQELLPLIRVTLLGNSPNRKFFD</sequence>
<evidence type="ECO:0008006" key="6">
    <source>
        <dbReference type="Google" id="ProtNLM"/>
    </source>
</evidence>
<dbReference type="PANTHER" id="PTHR45715">
    <property type="entry name" value="ATPASE H+-TRANSPORTING V1 SUBUNIT E1A-RELATED"/>
    <property type="match status" value="1"/>
</dbReference>
<organism evidence="4 5">
    <name type="scientific">Smittium simulii</name>
    <dbReference type="NCBI Taxonomy" id="133385"/>
    <lineage>
        <taxon>Eukaryota</taxon>
        <taxon>Fungi</taxon>
        <taxon>Fungi incertae sedis</taxon>
        <taxon>Zoopagomycota</taxon>
        <taxon>Kickxellomycotina</taxon>
        <taxon>Harpellomycetes</taxon>
        <taxon>Harpellales</taxon>
        <taxon>Legeriomycetaceae</taxon>
        <taxon>Smittium</taxon>
    </lineage>
</organism>
<accession>A0A2T9Y648</accession>
<dbReference type="Proteomes" id="UP000245383">
    <property type="component" value="Unassembled WGS sequence"/>
</dbReference>
<dbReference type="GO" id="GO:0046961">
    <property type="term" value="F:proton-transporting ATPase activity, rotational mechanism"/>
    <property type="evidence" value="ECO:0007669"/>
    <property type="project" value="InterPro"/>
</dbReference>
<dbReference type="EMBL" id="MBFR01000449">
    <property type="protein sequence ID" value="PVU87764.1"/>
    <property type="molecule type" value="Genomic_DNA"/>
</dbReference>
<dbReference type="STRING" id="133385.A0A2T9Y648"/>
<evidence type="ECO:0000313" key="4">
    <source>
        <dbReference type="EMBL" id="PVU87764.1"/>
    </source>
</evidence>
<comment type="caution">
    <text evidence="4">The sequence shown here is derived from an EMBL/GenBank/DDBJ whole genome shotgun (WGS) entry which is preliminary data.</text>
</comment>
<dbReference type="GO" id="GO:0033178">
    <property type="term" value="C:proton-transporting two-sector ATPase complex, catalytic domain"/>
    <property type="evidence" value="ECO:0007669"/>
    <property type="project" value="InterPro"/>
</dbReference>
<dbReference type="InterPro" id="IPR038495">
    <property type="entry name" value="ATPase_E_C"/>
</dbReference>
<evidence type="ECO:0000256" key="2">
    <source>
        <dbReference type="ARBA" id="ARBA00022448"/>
    </source>
</evidence>
<proteinExistence type="inferred from homology"/>
<keyword evidence="2" id="KW-0813">Transport</keyword>
<gene>
    <name evidence="4" type="ORF">BB561_006190</name>
</gene>
<dbReference type="Gene3D" id="6.10.250.1620">
    <property type="match status" value="1"/>
</dbReference>
<keyword evidence="5" id="KW-1185">Reference proteome</keyword>
<comment type="similarity">
    <text evidence="1">Belongs to the V-ATPase E subunit family.</text>
</comment>
<dbReference type="AlphaFoldDB" id="A0A2T9Y648"/>
<protein>
    <recommendedName>
        <fullName evidence="6">V-type proton ATPase subunit E</fullName>
    </recommendedName>
</protein>
<dbReference type="Pfam" id="PF01991">
    <property type="entry name" value="vATP-synt_E"/>
    <property type="match status" value="1"/>
</dbReference>
<keyword evidence="3" id="KW-0406">Ion transport</keyword>
<reference evidence="4 5" key="1">
    <citation type="journal article" date="2018" name="MBio">
        <title>Comparative Genomics Reveals the Core Gene Toolbox for the Fungus-Insect Symbiosis.</title>
        <authorList>
            <person name="Wang Y."/>
            <person name="Stata M."/>
            <person name="Wang W."/>
            <person name="Stajich J.E."/>
            <person name="White M.M."/>
            <person name="Moncalvo J.M."/>
        </authorList>
    </citation>
    <scope>NUCLEOTIDE SEQUENCE [LARGE SCALE GENOMIC DNA]</scope>
    <source>
        <strain evidence="4 5">SWE-8-4</strain>
    </source>
</reference>
<evidence type="ECO:0000313" key="5">
    <source>
        <dbReference type="Proteomes" id="UP000245383"/>
    </source>
</evidence>
<dbReference type="Gene3D" id="3.30.2320.30">
    <property type="entry name" value="ATP synthase, E subunit, C-terminal"/>
    <property type="match status" value="1"/>
</dbReference>